<name>A0ABD2QAS9_9PLAT</name>
<feature type="compositionally biased region" description="Basic and acidic residues" evidence="1">
    <location>
        <begin position="147"/>
        <end position="164"/>
    </location>
</feature>
<feature type="region of interest" description="Disordered" evidence="1">
    <location>
        <begin position="120"/>
        <end position="164"/>
    </location>
</feature>
<reference evidence="2 3" key="1">
    <citation type="submission" date="2024-11" db="EMBL/GenBank/DDBJ databases">
        <title>Adaptive evolution of stress response genes in parasites aligns with host niche diversity.</title>
        <authorList>
            <person name="Hahn C."/>
            <person name="Resl P."/>
        </authorList>
    </citation>
    <scope>NUCLEOTIDE SEQUENCE [LARGE SCALE GENOMIC DNA]</scope>
    <source>
        <strain evidence="2">EGGRZ-B1_66</strain>
        <tissue evidence="2">Body</tissue>
    </source>
</reference>
<gene>
    <name evidence="2" type="ORF">Ciccas_005507</name>
</gene>
<proteinExistence type="predicted"/>
<comment type="caution">
    <text evidence="2">The sequence shown here is derived from an EMBL/GenBank/DDBJ whole genome shotgun (WGS) entry which is preliminary data.</text>
</comment>
<feature type="compositionally biased region" description="Low complexity" evidence="1">
    <location>
        <begin position="120"/>
        <end position="136"/>
    </location>
</feature>
<dbReference type="AlphaFoldDB" id="A0ABD2QAS9"/>
<dbReference type="EMBL" id="JBJKFK010000651">
    <property type="protein sequence ID" value="KAL3315851.1"/>
    <property type="molecule type" value="Genomic_DNA"/>
</dbReference>
<evidence type="ECO:0000313" key="3">
    <source>
        <dbReference type="Proteomes" id="UP001626550"/>
    </source>
</evidence>
<evidence type="ECO:0000256" key="1">
    <source>
        <dbReference type="SAM" id="MobiDB-lite"/>
    </source>
</evidence>
<protein>
    <submittedName>
        <fullName evidence="2">Uncharacterized protein</fullName>
    </submittedName>
</protein>
<organism evidence="2 3">
    <name type="scientific">Cichlidogyrus casuarinus</name>
    <dbReference type="NCBI Taxonomy" id="1844966"/>
    <lineage>
        <taxon>Eukaryota</taxon>
        <taxon>Metazoa</taxon>
        <taxon>Spiralia</taxon>
        <taxon>Lophotrochozoa</taxon>
        <taxon>Platyhelminthes</taxon>
        <taxon>Monogenea</taxon>
        <taxon>Monopisthocotylea</taxon>
        <taxon>Dactylogyridea</taxon>
        <taxon>Ancyrocephalidae</taxon>
        <taxon>Cichlidogyrus</taxon>
    </lineage>
</organism>
<accession>A0ABD2QAS9</accession>
<sequence length="164" mass="17923">MEKADGSVGTWQMPGRMLGKNYSGGKLRVPFKLLQAQFFAKTKTLVRWKLSDSSTSIFVNDQFVPQPKLNAASRTFYGKFDTNRGEWSPETRDQGKRPRTAWCWGRGGAGYTCGKSASCSAASASCPNPSAGARTADGGDRAGGGVDRGREQYHGRSFPHYETR</sequence>
<keyword evidence="3" id="KW-1185">Reference proteome</keyword>
<evidence type="ECO:0000313" key="2">
    <source>
        <dbReference type="EMBL" id="KAL3315851.1"/>
    </source>
</evidence>
<dbReference type="Proteomes" id="UP001626550">
    <property type="component" value="Unassembled WGS sequence"/>
</dbReference>